<dbReference type="Proteomes" id="UP000789901">
    <property type="component" value="Unassembled WGS sequence"/>
</dbReference>
<name>A0ABN7WDA9_GIGMA</name>
<sequence length="78" mass="8871">PENPTEKTWILPDIELEIFTQNQPDAATFTKPIPITKLKELATKTAKKFAKKKIYLKPLNNTHATSTIILKITLILLQ</sequence>
<organism evidence="1 2">
    <name type="scientific">Gigaspora margarita</name>
    <dbReference type="NCBI Taxonomy" id="4874"/>
    <lineage>
        <taxon>Eukaryota</taxon>
        <taxon>Fungi</taxon>
        <taxon>Fungi incertae sedis</taxon>
        <taxon>Mucoromycota</taxon>
        <taxon>Glomeromycotina</taxon>
        <taxon>Glomeromycetes</taxon>
        <taxon>Diversisporales</taxon>
        <taxon>Gigasporaceae</taxon>
        <taxon>Gigaspora</taxon>
    </lineage>
</organism>
<dbReference type="EMBL" id="CAJVQB010038238">
    <property type="protein sequence ID" value="CAG8826023.1"/>
    <property type="molecule type" value="Genomic_DNA"/>
</dbReference>
<accession>A0ABN7WDA9</accession>
<gene>
    <name evidence="1" type="ORF">GMARGA_LOCUS28999</name>
</gene>
<evidence type="ECO:0000313" key="1">
    <source>
        <dbReference type="EMBL" id="CAG8826023.1"/>
    </source>
</evidence>
<reference evidence="1 2" key="1">
    <citation type="submission" date="2021-06" db="EMBL/GenBank/DDBJ databases">
        <authorList>
            <person name="Kallberg Y."/>
            <person name="Tangrot J."/>
            <person name="Rosling A."/>
        </authorList>
    </citation>
    <scope>NUCLEOTIDE SEQUENCE [LARGE SCALE GENOMIC DNA]</scope>
    <source>
        <strain evidence="1 2">120-4 pot B 10/14</strain>
    </source>
</reference>
<proteinExistence type="predicted"/>
<keyword evidence="2" id="KW-1185">Reference proteome</keyword>
<evidence type="ECO:0000313" key="2">
    <source>
        <dbReference type="Proteomes" id="UP000789901"/>
    </source>
</evidence>
<protein>
    <submittedName>
        <fullName evidence="1">28395_t:CDS:1</fullName>
    </submittedName>
</protein>
<feature type="non-terminal residue" evidence="1">
    <location>
        <position position="1"/>
    </location>
</feature>
<comment type="caution">
    <text evidence="1">The sequence shown here is derived from an EMBL/GenBank/DDBJ whole genome shotgun (WGS) entry which is preliminary data.</text>
</comment>